<evidence type="ECO:0000313" key="1">
    <source>
        <dbReference type="EMBL" id="KAL0903761.1"/>
    </source>
</evidence>
<name>A0ABD0TVN0_DENTH</name>
<evidence type="ECO:0000313" key="2">
    <source>
        <dbReference type="Proteomes" id="UP001552299"/>
    </source>
</evidence>
<organism evidence="1 2">
    <name type="scientific">Dendrobium thyrsiflorum</name>
    <name type="common">Pinecone-like raceme dendrobium</name>
    <name type="synonym">Orchid</name>
    <dbReference type="NCBI Taxonomy" id="117978"/>
    <lineage>
        <taxon>Eukaryota</taxon>
        <taxon>Viridiplantae</taxon>
        <taxon>Streptophyta</taxon>
        <taxon>Embryophyta</taxon>
        <taxon>Tracheophyta</taxon>
        <taxon>Spermatophyta</taxon>
        <taxon>Magnoliopsida</taxon>
        <taxon>Liliopsida</taxon>
        <taxon>Asparagales</taxon>
        <taxon>Orchidaceae</taxon>
        <taxon>Epidendroideae</taxon>
        <taxon>Malaxideae</taxon>
        <taxon>Dendrobiinae</taxon>
        <taxon>Dendrobium</taxon>
    </lineage>
</organism>
<gene>
    <name evidence="1" type="ORF">M5K25_028163</name>
</gene>
<accession>A0ABD0TVN0</accession>
<reference evidence="1 2" key="1">
    <citation type="journal article" date="2024" name="Plant Biotechnol. J.">
        <title>Dendrobium thyrsiflorum genome and its molecular insights into genes involved in important horticultural traits.</title>
        <authorList>
            <person name="Chen B."/>
            <person name="Wang J.Y."/>
            <person name="Zheng P.J."/>
            <person name="Li K.L."/>
            <person name="Liang Y.M."/>
            <person name="Chen X.F."/>
            <person name="Zhang C."/>
            <person name="Zhao X."/>
            <person name="He X."/>
            <person name="Zhang G.Q."/>
            <person name="Liu Z.J."/>
            <person name="Xu Q."/>
        </authorList>
    </citation>
    <scope>NUCLEOTIDE SEQUENCE [LARGE SCALE GENOMIC DNA]</scope>
    <source>
        <strain evidence="1">GZMU011</strain>
    </source>
</reference>
<sequence>MGSFPPLLQFSFIFPTTREARDPTENETTEKRFLFLAVEAEHFTGPPFLCRSIYLSHDPTNDLNKNKNKNQSCREAHKNHMVFGMKLTVGKQRRQIIRPERRSRRKLSRSETHLHLTWIAKHCIRIERLNKTNPTSPSSLNYDIIKIFKCPVNSPRSRGSISAVYSNHSQHTLDLHPIY</sequence>
<comment type="caution">
    <text evidence="1">The sequence shown here is derived from an EMBL/GenBank/DDBJ whole genome shotgun (WGS) entry which is preliminary data.</text>
</comment>
<proteinExistence type="predicted"/>
<dbReference type="AlphaFoldDB" id="A0ABD0TVN0"/>
<keyword evidence="2" id="KW-1185">Reference proteome</keyword>
<protein>
    <submittedName>
        <fullName evidence="1">Uncharacterized protein</fullName>
    </submittedName>
</protein>
<dbReference type="Proteomes" id="UP001552299">
    <property type="component" value="Unassembled WGS sequence"/>
</dbReference>
<dbReference type="EMBL" id="JANQDX010000020">
    <property type="protein sequence ID" value="KAL0903761.1"/>
    <property type="molecule type" value="Genomic_DNA"/>
</dbReference>